<dbReference type="InterPro" id="IPR046335">
    <property type="entry name" value="LacI/GalR-like_sensor"/>
</dbReference>
<dbReference type="InterPro" id="IPR000843">
    <property type="entry name" value="HTH_LacI"/>
</dbReference>
<evidence type="ECO:0000256" key="2">
    <source>
        <dbReference type="ARBA" id="ARBA00023125"/>
    </source>
</evidence>
<dbReference type="eggNOG" id="COG1609">
    <property type="taxonomic scope" value="Bacteria"/>
</dbReference>
<keyword evidence="2" id="KW-0238">DNA-binding</keyword>
<gene>
    <name evidence="5" type="ORF">BIFCAT_00234</name>
</gene>
<keyword evidence="1" id="KW-0805">Transcription regulation</keyword>
<dbReference type="CDD" id="cd01544">
    <property type="entry name" value="PBP1_GalR"/>
    <property type="match status" value="1"/>
</dbReference>
<comment type="caution">
    <text evidence="5">The sequence shown here is derived from an EMBL/GenBank/DDBJ whole genome shotgun (WGS) entry which is preliminary data.</text>
</comment>
<evidence type="ECO:0000256" key="1">
    <source>
        <dbReference type="ARBA" id="ARBA00023015"/>
    </source>
</evidence>
<dbReference type="CDD" id="cd01392">
    <property type="entry name" value="HTH_LacI"/>
    <property type="match status" value="1"/>
</dbReference>
<keyword evidence="3" id="KW-0804">Transcription</keyword>
<reference evidence="5 6" key="1">
    <citation type="submission" date="2008-10" db="EMBL/GenBank/DDBJ databases">
        <title>Draft genome sequence of Bifidobacterium catenulatum (DSM 16992).</title>
        <authorList>
            <person name="Sudarsanam P."/>
            <person name="Ley R."/>
            <person name="Guruge J."/>
            <person name="Turnbaugh P.J."/>
            <person name="Mahowald M."/>
            <person name="Liep D."/>
            <person name="Gordon J."/>
        </authorList>
    </citation>
    <scope>NUCLEOTIDE SEQUENCE [LARGE SCALE GENOMIC DNA]</scope>
    <source>
        <strain evidence="5 6">DSM 16992</strain>
    </source>
</reference>
<dbReference type="EMBL" id="ABXY01000005">
    <property type="protein sequence ID" value="EEB22290.1"/>
    <property type="molecule type" value="Genomic_DNA"/>
</dbReference>
<evidence type="ECO:0000313" key="5">
    <source>
        <dbReference type="EMBL" id="EEB22290.1"/>
    </source>
</evidence>
<dbReference type="Gene3D" id="3.40.50.2300">
    <property type="match status" value="1"/>
</dbReference>
<dbReference type="GO" id="GO:0003700">
    <property type="term" value="F:DNA-binding transcription factor activity"/>
    <property type="evidence" value="ECO:0007669"/>
    <property type="project" value="TreeGrafter"/>
</dbReference>
<dbReference type="InterPro" id="IPR010982">
    <property type="entry name" value="Lambda_DNA-bd_dom_sf"/>
</dbReference>
<dbReference type="InterPro" id="IPR028082">
    <property type="entry name" value="Peripla_BP_I"/>
</dbReference>
<evidence type="ECO:0000313" key="6">
    <source>
        <dbReference type="Proteomes" id="UP000003882"/>
    </source>
</evidence>
<organism evidence="5 6">
    <name type="scientific">Bifidobacterium catenulatum DSM 16992 = JCM 1194 = LMG 11043</name>
    <dbReference type="NCBI Taxonomy" id="566552"/>
    <lineage>
        <taxon>Bacteria</taxon>
        <taxon>Bacillati</taxon>
        <taxon>Actinomycetota</taxon>
        <taxon>Actinomycetes</taxon>
        <taxon>Bifidobacteriales</taxon>
        <taxon>Bifidobacteriaceae</taxon>
        <taxon>Bifidobacterium</taxon>
    </lineage>
</organism>
<dbReference type="AlphaFoldDB" id="B6XSS7"/>
<evidence type="ECO:0000259" key="4">
    <source>
        <dbReference type="PROSITE" id="PS50932"/>
    </source>
</evidence>
<dbReference type="PROSITE" id="PS50932">
    <property type="entry name" value="HTH_LACI_2"/>
    <property type="match status" value="1"/>
</dbReference>
<dbReference type="PANTHER" id="PTHR30146:SF149">
    <property type="entry name" value="HTH-TYPE TRANSCRIPTIONAL REGULATOR EBGR"/>
    <property type="match status" value="1"/>
</dbReference>
<dbReference type="Pfam" id="PF13377">
    <property type="entry name" value="Peripla_BP_3"/>
    <property type="match status" value="1"/>
</dbReference>
<sequence>MMALRRIRMATIREIAKRVGFSQATVSRVLKDDPTFSVKDSTREKILNASLEMGYKNVPQYQRITIPQDVAILDNVVPDEGLQDAYFDELREVLVKHAEEQLMNVTMQKDVDSLIANADKYAGFISIGPSPLDRKTLHRLHKKLPHGVFIDINPAPALFDSVQPDLEQTILDAIDALMASGCSRIGFIGGLGNIMGEHEYPEDVRTFAFRNWALRLGLDVKGLVYADGPFTVENGRLQGCQLVQDHADDLPDAVIVAADPLAVGVLQAFATENVMVPRDIKVISINNQEIAKYTSPALSSYDISQDELAKAAVLMLAEALTANRKISQHMRISTSLVARDSFTPQD</sequence>
<name>B6XSS7_9BIFI</name>
<dbReference type="Pfam" id="PF00356">
    <property type="entry name" value="LacI"/>
    <property type="match status" value="1"/>
</dbReference>
<dbReference type="SUPFAM" id="SSF47413">
    <property type="entry name" value="lambda repressor-like DNA-binding domains"/>
    <property type="match status" value="1"/>
</dbReference>
<dbReference type="SMART" id="SM00354">
    <property type="entry name" value="HTH_LACI"/>
    <property type="match status" value="1"/>
</dbReference>
<dbReference type="Proteomes" id="UP000003882">
    <property type="component" value="Unassembled WGS sequence"/>
</dbReference>
<evidence type="ECO:0000256" key="3">
    <source>
        <dbReference type="ARBA" id="ARBA00023163"/>
    </source>
</evidence>
<dbReference type="SUPFAM" id="SSF53822">
    <property type="entry name" value="Periplasmic binding protein-like I"/>
    <property type="match status" value="1"/>
</dbReference>
<protein>
    <submittedName>
        <fullName evidence="5">Transcriptional regulator, LacI family</fullName>
    </submittedName>
</protein>
<reference evidence="5 6" key="2">
    <citation type="submission" date="2008-10" db="EMBL/GenBank/DDBJ databases">
        <authorList>
            <person name="Fulton L."/>
            <person name="Clifton S."/>
            <person name="Fulton B."/>
            <person name="Xu J."/>
            <person name="Minx P."/>
            <person name="Pepin K.H."/>
            <person name="Johnson M."/>
            <person name="Bhonagiri V."/>
            <person name="Nash W.E."/>
            <person name="Mardis E.R."/>
            <person name="Wilson R.K."/>
        </authorList>
    </citation>
    <scope>NUCLEOTIDE SEQUENCE [LARGE SCALE GENOMIC DNA]</scope>
    <source>
        <strain evidence="5 6">DSM 16992</strain>
    </source>
</reference>
<dbReference type="PANTHER" id="PTHR30146">
    <property type="entry name" value="LACI-RELATED TRANSCRIPTIONAL REPRESSOR"/>
    <property type="match status" value="1"/>
</dbReference>
<proteinExistence type="predicted"/>
<dbReference type="Gene3D" id="1.10.260.40">
    <property type="entry name" value="lambda repressor-like DNA-binding domains"/>
    <property type="match status" value="1"/>
</dbReference>
<accession>B6XSS7</accession>
<feature type="domain" description="HTH lacI-type" evidence="4">
    <location>
        <begin position="10"/>
        <end position="56"/>
    </location>
</feature>
<dbReference type="GO" id="GO:0000976">
    <property type="term" value="F:transcription cis-regulatory region binding"/>
    <property type="evidence" value="ECO:0007669"/>
    <property type="project" value="TreeGrafter"/>
</dbReference>